<feature type="region of interest" description="Disordered" evidence="1">
    <location>
        <begin position="32"/>
        <end position="54"/>
    </location>
</feature>
<dbReference type="AlphaFoldDB" id="A0A9N9HHD4"/>
<feature type="non-terminal residue" evidence="2">
    <location>
        <position position="1"/>
    </location>
</feature>
<comment type="caution">
    <text evidence="2">The sequence shown here is derived from an EMBL/GenBank/DDBJ whole genome shotgun (WGS) entry which is preliminary data.</text>
</comment>
<sequence>TIAVAEVKITAIEAHQKVDNLACKTKHRKKELEHKLATEQAERERVEKENQKRNQELAEQLEALRPEKFKKEAADEQAKKLRKFAELKEEKQNLTRKLFF</sequence>
<dbReference type="Proteomes" id="UP000789572">
    <property type="component" value="Unassembled WGS sequence"/>
</dbReference>
<proteinExistence type="predicted"/>
<gene>
    <name evidence="2" type="ORF">POCULU_LOCUS11136</name>
</gene>
<evidence type="ECO:0000313" key="2">
    <source>
        <dbReference type="EMBL" id="CAG8674109.1"/>
    </source>
</evidence>
<keyword evidence="3" id="KW-1185">Reference proteome</keyword>
<dbReference type="EMBL" id="CAJVPJ010007192">
    <property type="protein sequence ID" value="CAG8674109.1"/>
    <property type="molecule type" value="Genomic_DNA"/>
</dbReference>
<accession>A0A9N9HHD4</accession>
<evidence type="ECO:0000313" key="3">
    <source>
        <dbReference type="Proteomes" id="UP000789572"/>
    </source>
</evidence>
<organism evidence="2 3">
    <name type="scientific">Paraglomus occultum</name>
    <dbReference type="NCBI Taxonomy" id="144539"/>
    <lineage>
        <taxon>Eukaryota</taxon>
        <taxon>Fungi</taxon>
        <taxon>Fungi incertae sedis</taxon>
        <taxon>Mucoromycota</taxon>
        <taxon>Glomeromycotina</taxon>
        <taxon>Glomeromycetes</taxon>
        <taxon>Paraglomerales</taxon>
        <taxon>Paraglomeraceae</taxon>
        <taxon>Paraglomus</taxon>
    </lineage>
</organism>
<reference evidence="2" key="1">
    <citation type="submission" date="2021-06" db="EMBL/GenBank/DDBJ databases">
        <authorList>
            <person name="Kallberg Y."/>
            <person name="Tangrot J."/>
            <person name="Rosling A."/>
        </authorList>
    </citation>
    <scope>NUCLEOTIDE SEQUENCE</scope>
    <source>
        <strain evidence="2">IA702</strain>
    </source>
</reference>
<protein>
    <submittedName>
        <fullName evidence="2">3479_t:CDS:1</fullName>
    </submittedName>
</protein>
<evidence type="ECO:0000256" key="1">
    <source>
        <dbReference type="SAM" id="MobiDB-lite"/>
    </source>
</evidence>
<name>A0A9N9HHD4_9GLOM</name>